<evidence type="ECO:0000313" key="2">
    <source>
        <dbReference type="EMBL" id="GIL65239.1"/>
    </source>
</evidence>
<dbReference type="EMBL" id="BNCO01000074">
    <property type="protein sequence ID" value="GIL65239.1"/>
    <property type="molecule type" value="Genomic_DNA"/>
</dbReference>
<comment type="caution">
    <text evidence="2">The sequence shown here is derived from an EMBL/GenBank/DDBJ whole genome shotgun (WGS) entry which is preliminary data.</text>
</comment>
<protein>
    <submittedName>
        <fullName evidence="2">Uncharacterized protein</fullName>
    </submittedName>
</protein>
<name>A0A8J4FCF0_9CHLO</name>
<feature type="compositionally biased region" description="Low complexity" evidence="1">
    <location>
        <begin position="75"/>
        <end position="92"/>
    </location>
</feature>
<organism evidence="2 3">
    <name type="scientific">Volvox africanus</name>
    <dbReference type="NCBI Taxonomy" id="51714"/>
    <lineage>
        <taxon>Eukaryota</taxon>
        <taxon>Viridiplantae</taxon>
        <taxon>Chlorophyta</taxon>
        <taxon>core chlorophytes</taxon>
        <taxon>Chlorophyceae</taxon>
        <taxon>CS clade</taxon>
        <taxon>Chlamydomonadales</taxon>
        <taxon>Volvocaceae</taxon>
        <taxon>Volvox</taxon>
    </lineage>
</organism>
<evidence type="ECO:0000256" key="1">
    <source>
        <dbReference type="SAM" id="MobiDB-lite"/>
    </source>
</evidence>
<accession>A0A8J4FCF0</accession>
<feature type="region of interest" description="Disordered" evidence="1">
    <location>
        <begin position="1"/>
        <end position="110"/>
    </location>
</feature>
<gene>
    <name evidence="2" type="ORF">Vafri_19048</name>
</gene>
<feature type="non-terminal residue" evidence="2">
    <location>
        <position position="1"/>
    </location>
</feature>
<dbReference type="AlphaFoldDB" id="A0A8J4FCF0"/>
<keyword evidence="3" id="KW-1185">Reference proteome</keyword>
<reference evidence="2" key="1">
    <citation type="journal article" date="2021" name="Proc. Natl. Acad. Sci. U.S.A.">
        <title>Three genomes in the algal genus Volvox reveal the fate of a haploid sex-determining region after a transition to homothallism.</title>
        <authorList>
            <person name="Yamamoto K."/>
            <person name="Hamaji T."/>
            <person name="Kawai-Toyooka H."/>
            <person name="Matsuzaki R."/>
            <person name="Takahashi F."/>
            <person name="Nishimura Y."/>
            <person name="Kawachi M."/>
            <person name="Noguchi H."/>
            <person name="Minakuchi Y."/>
            <person name="Umen J.G."/>
            <person name="Toyoda A."/>
            <person name="Nozaki H."/>
        </authorList>
    </citation>
    <scope>NUCLEOTIDE SEQUENCE</scope>
    <source>
        <strain evidence="2">NIES-3780</strain>
    </source>
</reference>
<evidence type="ECO:0000313" key="3">
    <source>
        <dbReference type="Proteomes" id="UP000747399"/>
    </source>
</evidence>
<proteinExistence type="predicted"/>
<dbReference type="Proteomes" id="UP000747399">
    <property type="component" value="Unassembled WGS sequence"/>
</dbReference>
<sequence>TTLHELPSQSLARAGGRGGNAFRWRNRRRRPAEEALAAGAGGVSVEQSASTSASAAKQSVTASVRKSTRNRRQGDTATPTATGGSGGSETTSIPKQSAPAAEALRRRLFHSGLGTAARPWRRKHDDAAVHALPPSTSTAATWPGFSYL</sequence>
<feature type="compositionally biased region" description="Low complexity" evidence="1">
    <location>
        <begin position="34"/>
        <end position="64"/>
    </location>
</feature>
<feature type="compositionally biased region" description="Polar residues" evidence="1">
    <location>
        <begin position="1"/>
        <end position="11"/>
    </location>
</feature>